<dbReference type="InterPro" id="IPR029479">
    <property type="entry name" value="Nitroreductase"/>
</dbReference>
<evidence type="ECO:0000256" key="2">
    <source>
        <dbReference type="ARBA" id="ARBA00023002"/>
    </source>
</evidence>
<dbReference type="GO" id="GO:0016491">
    <property type="term" value="F:oxidoreductase activity"/>
    <property type="evidence" value="ECO:0007669"/>
    <property type="project" value="UniProtKB-KW"/>
</dbReference>
<dbReference type="InterPro" id="IPR000415">
    <property type="entry name" value="Nitroreductase-like"/>
</dbReference>
<evidence type="ECO:0000313" key="5">
    <source>
        <dbReference type="Proteomes" id="UP000886724"/>
    </source>
</evidence>
<protein>
    <submittedName>
        <fullName evidence="4">Nitroreductase</fullName>
    </submittedName>
</protein>
<dbReference type="SUPFAM" id="SSF55469">
    <property type="entry name" value="FMN-dependent nitroreductase-like"/>
    <property type="match status" value="1"/>
</dbReference>
<organism evidence="4 5">
    <name type="scientific">Candidatus Erysipelatoclostridium merdavium</name>
    <dbReference type="NCBI Taxonomy" id="2838566"/>
    <lineage>
        <taxon>Bacteria</taxon>
        <taxon>Bacillati</taxon>
        <taxon>Bacillota</taxon>
        <taxon>Erysipelotrichia</taxon>
        <taxon>Erysipelotrichales</taxon>
        <taxon>Erysipelotrichales incertae sedis</taxon>
    </lineage>
</organism>
<name>A0A9D2BNE9_9FIRM</name>
<evidence type="ECO:0000256" key="1">
    <source>
        <dbReference type="ARBA" id="ARBA00007118"/>
    </source>
</evidence>
<dbReference type="CDD" id="cd02136">
    <property type="entry name" value="PnbA_NfnB-like"/>
    <property type="match status" value="1"/>
</dbReference>
<dbReference type="PANTHER" id="PTHR43673">
    <property type="entry name" value="NAD(P)H NITROREDUCTASE YDGI-RELATED"/>
    <property type="match status" value="1"/>
</dbReference>
<feature type="domain" description="Nitroreductase" evidence="3">
    <location>
        <begin position="9"/>
        <end position="146"/>
    </location>
</feature>
<sequence length="172" mass="19150">MNETINNLVNRRSVRSYQNKQIDEEALQQILQAGLYAPSGMGRQPTIMVVIQDEATIKEVSRLNGAVMNSDSDPFYGAPTVIVVLADSTVPTYREDGSLVMGNLMNAAWAVGVDSCWIHRAREVFDSPEGKALLKKWGIDEKYVGIGNCILGYCQGEKPEAKPRNENRIYRI</sequence>
<accession>A0A9D2BNE9</accession>
<keyword evidence="2" id="KW-0560">Oxidoreductase</keyword>
<evidence type="ECO:0000313" key="4">
    <source>
        <dbReference type="EMBL" id="HIX82466.1"/>
    </source>
</evidence>
<comment type="caution">
    <text evidence="4">The sequence shown here is derived from an EMBL/GenBank/DDBJ whole genome shotgun (WGS) entry which is preliminary data.</text>
</comment>
<comment type="similarity">
    <text evidence="1">Belongs to the nitroreductase family.</text>
</comment>
<dbReference type="Proteomes" id="UP000886724">
    <property type="component" value="Unassembled WGS sequence"/>
</dbReference>
<evidence type="ECO:0000259" key="3">
    <source>
        <dbReference type="Pfam" id="PF00881"/>
    </source>
</evidence>
<reference evidence="4" key="1">
    <citation type="journal article" date="2021" name="PeerJ">
        <title>Extensive microbial diversity within the chicken gut microbiome revealed by metagenomics and culture.</title>
        <authorList>
            <person name="Gilroy R."/>
            <person name="Ravi A."/>
            <person name="Getino M."/>
            <person name="Pursley I."/>
            <person name="Horton D.L."/>
            <person name="Alikhan N.F."/>
            <person name="Baker D."/>
            <person name="Gharbi K."/>
            <person name="Hall N."/>
            <person name="Watson M."/>
            <person name="Adriaenssens E.M."/>
            <person name="Foster-Nyarko E."/>
            <person name="Jarju S."/>
            <person name="Secka A."/>
            <person name="Antonio M."/>
            <person name="Oren A."/>
            <person name="Chaudhuri R.R."/>
            <person name="La Ragione R."/>
            <person name="Hildebrand F."/>
            <person name="Pallen M.J."/>
        </authorList>
    </citation>
    <scope>NUCLEOTIDE SEQUENCE</scope>
    <source>
        <strain evidence="4">ChiGjej1B1-14440</strain>
    </source>
</reference>
<dbReference type="EMBL" id="DXET01000242">
    <property type="protein sequence ID" value="HIX82466.1"/>
    <property type="molecule type" value="Genomic_DNA"/>
</dbReference>
<dbReference type="PANTHER" id="PTHR43673:SF10">
    <property type="entry name" value="NADH DEHYDROGENASE_NAD(P)H NITROREDUCTASE XCC3605-RELATED"/>
    <property type="match status" value="1"/>
</dbReference>
<reference evidence="4" key="2">
    <citation type="submission" date="2021-04" db="EMBL/GenBank/DDBJ databases">
        <authorList>
            <person name="Gilroy R."/>
        </authorList>
    </citation>
    <scope>NUCLEOTIDE SEQUENCE</scope>
    <source>
        <strain evidence="4">ChiGjej1B1-14440</strain>
    </source>
</reference>
<dbReference type="Pfam" id="PF00881">
    <property type="entry name" value="Nitroreductase"/>
    <property type="match status" value="1"/>
</dbReference>
<gene>
    <name evidence="4" type="ORF">H9980_10950</name>
</gene>
<proteinExistence type="inferred from homology"/>
<dbReference type="Gene3D" id="3.40.109.10">
    <property type="entry name" value="NADH Oxidase"/>
    <property type="match status" value="1"/>
</dbReference>
<dbReference type="AlphaFoldDB" id="A0A9D2BNE9"/>